<reference evidence="2" key="1">
    <citation type="submission" date="2005-09" db="EMBL/GenBank/DDBJ databases">
        <title>Annotation of the Aspergillus terreus NIH2624 genome.</title>
        <authorList>
            <person name="Birren B.W."/>
            <person name="Lander E.S."/>
            <person name="Galagan J.E."/>
            <person name="Nusbaum C."/>
            <person name="Devon K."/>
            <person name="Henn M."/>
            <person name="Ma L.-J."/>
            <person name="Jaffe D.B."/>
            <person name="Butler J."/>
            <person name="Alvarez P."/>
            <person name="Gnerre S."/>
            <person name="Grabherr M."/>
            <person name="Kleber M."/>
            <person name="Mauceli E.W."/>
            <person name="Brockman W."/>
            <person name="Rounsley S."/>
            <person name="Young S.K."/>
            <person name="LaButti K."/>
            <person name="Pushparaj V."/>
            <person name="DeCaprio D."/>
            <person name="Crawford M."/>
            <person name="Koehrsen M."/>
            <person name="Engels R."/>
            <person name="Montgomery P."/>
            <person name="Pearson M."/>
            <person name="Howarth C."/>
            <person name="Larson L."/>
            <person name="Luoma S."/>
            <person name="White J."/>
            <person name="Alvarado L."/>
            <person name="Kodira C.D."/>
            <person name="Zeng Q."/>
            <person name="Oleary S."/>
            <person name="Yandava C."/>
            <person name="Denning D.W."/>
            <person name="Nierman W.C."/>
            <person name="Milne T."/>
            <person name="Madden K."/>
        </authorList>
    </citation>
    <scope>NUCLEOTIDE SEQUENCE [LARGE SCALE GENOMIC DNA]</scope>
    <source>
        <strain evidence="2">NIH 2624 / FGSC A1156</strain>
    </source>
</reference>
<accession>Q0CYQ7</accession>
<organism evidence="1 2">
    <name type="scientific">Aspergillus terreus (strain NIH 2624 / FGSC A1156)</name>
    <dbReference type="NCBI Taxonomy" id="341663"/>
    <lineage>
        <taxon>Eukaryota</taxon>
        <taxon>Fungi</taxon>
        <taxon>Dikarya</taxon>
        <taxon>Ascomycota</taxon>
        <taxon>Pezizomycotina</taxon>
        <taxon>Eurotiomycetes</taxon>
        <taxon>Eurotiomycetidae</taxon>
        <taxon>Eurotiales</taxon>
        <taxon>Aspergillaceae</taxon>
        <taxon>Aspergillus</taxon>
        <taxon>Aspergillus subgen. Circumdati</taxon>
    </lineage>
</organism>
<name>Q0CYQ7_ASPTN</name>
<gene>
    <name evidence="1" type="ORF">ATEG_01177</name>
</gene>
<dbReference type="HOGENOM" id="CLU_2263219_0_0_1"/>
<dbReference type="EMBL" id="CH476595">
    <property type="protein sequence ID" value="EAU37934.1"/>
    <property type="molecule type" value="Genomic_DNA"/>
</dbReference>
<dbReference type="VEuPathDB" id="FungiDB:ATEG_01177"/>
<proteinExistence type="predicted"/>
<dbReference type="RefSeq" id="XP_001208542.1">
    <property type="nucleotide sequence ID" value="XM_001208542.1"/>
</dbReference>
<sequence>MDLTGPESKVELLAGITEFIRNCARMSPSKMDFKVVPTRNVERLKFTEYLHFCNHDDALQEQDQSQSIRKKVLSLAADDSVRSRSYETMCHGSGSSHHPTRAI</sequence>
<evidence type="ECO:0000313" key="1">
    <source>
        <dbReference type="EMBL" id="EAU37934.1"/>
    </source>
</evidence>
<dbReference type="GeneID" id="4315795"/>
<dbReference type="Proteomes" id="UP000007963">
    <property type="component" value="Unassembled WGS sequence"/>
</dbReference>
<protein>
    <submittedName>
        <fullName evidence="1">Uncharacterized protein</fullName>
    </submittedName>
</protein>
<dbReference type="AlphaFoldDB" id="Q0CYQ7"/>
<evidence type="ECO:0000313" key="2">
    <source>
        <dbReference type="Proteomes" id="UP000007963"/>
    </source>
</evidence>